<feature type="transmembrane region" description="Helical" evidence="1">
    <location>
        <begin position="167"/>
        <end position="200"/>
    </location>
</feature>
<dbReference type="AlphaFoldDB" id="A0A1J5TS91"/>
<protein>
    <recommendedName>
        <fullName evidence="4">DUF368 domain-containing protein</fullName>
    </recommendedName>
</protein>
<dbReference type="InterPro" id="IPR007163">
    <property type="entry name" value="VCA0040-like"/>
</dbReference>
<feature type="transmembrane region" description="Helical" evidence="1">
    <location>
        <begin position="108"/>
        <end position="127"/>
    </location>
</feature>
<accession>A0A1J5TS91</accession>
<dbReference type="PANTHER" id="PTHR37308:SF1">
    <property type="entry name" value="POLYPRENYL-PHOSPHATE TRANSPORTER"/>
    <property type="match status" value="1"/>
</dbReference>
<feature type="transmembrane region" description="Helical" evidence="1">
    <location>
        <begin position="212"/>
        <end position="230"/>
    </location>
</feature>
<keyword evidence="1" id="KW-0472">Membrane</keyword>
<dbReference type="Proteomes" id="UP000183815">
    <property type="component" value="Unassembled WGS sequence"/>
</dbReference>
<reference evidence="2 3" key="1">
    <citation type="submission" date="2016-08" db="EMBL/GenBank/DDBJ databases">
        <title>New Insights into Marine Group III Euryarchaeota, from dark to light.</title>
        <authorList>
            <person name="Haro-Moreno J.M."/>
            <person name="Rodriguez-Valera F."/>
            <person name="Lopez-Garcia P."/>
            <person name="Moreira D."/>
            <person name="Martin-Cuadrado A.B."/>
        </authorList>
    </citation>
    <scope>NUCLEOTIDE SEQUENCE [LARGE SCALE GENOMIC DNA]</scope>
    <source>
        <strain evidence="2">CG-Bathy1</strain>
    </source>
</reference>
<evidence type="ECO:0000313" key="3">
    <source>
        <dbReference type="Proteomes" id="UP000183815"/>
    </source>
</evidence>
<name>A0A1J5TS91_9ARCH</name>
<dbReference type="Pfam" id="PF04018">
    <property type="entry name" value="VCA0040-like"/>
    <property type="match status" value="1"/>
</dbReference>
<organism evidence="2 3">
    <name type="scientific">Marine Group III euryarchaeote CG-Bathy1</name>
    <dbReference type="NCBI Taxonomy" id="1889001"/>
    <lineage>
        <taxon>Archaea</taxon>
        <taxon>Methanobacteriati</taxon>
        <taxon>Thermoplasmatota</taxon>
        <taxon>Thermoplasmata</taxon>
        <taxon>Candidatus Thermoprofundales</taxon>
    </lineage>
</organism>
<evidence type="ECO:0000313" key="2">
    <source>
        <dbReference type="EMBL" id="OIR16580.1"/>
    </source>
</evidence>
<keyword evidence="1" id="KW-0812">Transmembrane</keyword>
<comment type="caution">
    <text evidence="2">The sequence shown here is derived from an EMBL/GenBank/DDBJ whole genome shotgun (WGS) entry which is preliminary data.</text>
</comment>
<feature type="transmembrane region" description="Helical" evidence="1">
    <location>
        <begin position="76"/>
        <end position="96"/>
    </location>
</feature>
<feature type="transmembrane region" description="Helical" evidence="1">
    <location>
        <begin position="12"/>
        <end position="41"/>
    </location>
</feature>
<proteinExistence type="predicted"/>
<evidence type="ECO:0000256" key="1">
    <source>
        <dbReference type="SAM" id="Phobius"/>
    </source>
</evidence>
<dbReference type="PANTHER" id="PTHR37308">
    <property type="entry name" value="INTEGRAL MEMBRANE PROTEIN"/>
    <property type="match status" value="1"/>
</dbReference>
<dbReference type="EMBL" id="MIYU01000012">
    <property type="protein sequence ID" value="OIR16580.1"/>
    <property type="molecule type" value="Genomic_DNA"/>
</dbReference>
<feature type="transmembrane region" description="Helical" evidence="1">
    <location>
        <begin position="293"/>
        <end position="313"/>
    </location>
</feature>
<sequence length="321" mass="35669">MSSEDKSDSVQTSFLFGILMGLADAIPGVSGGTIAFLLGFYKKLVNSLSFFVNFIRNLTPFKINIQNDSWKKHFSFLLPLGIGILISYYYVTLFLVGPTDSPGLLRKASTAPMLYGLFFGLVFASLPRLWNEVENSNNINLMVAFSSALLTYLVLGLNFFSGDSTPYILFISGILSLTAMLLPGLSGAMVLVILGQYSYIASSFHDGSFIDLSPFFLGGVVCLFTIVPFLRYSLRNHHSETMAVMTGMLAGSLRTLWPLKSNYDINQGPLVNYTFGDNLQSFTTNDFLFLNQIHLILIFFILGLFIENLIIYFKKSSSFTE</sequence>
<keyword evidence="1" id="KW-1133">Transmembrane helix</keyword>
<evidence type="ECO:0008006" key="4">
    <source>
        <dbReference type="Google" id="ProtNLM"/>
    </source>
</evidence>
<gene>
    <name evidence="2" type="ORF">BEU04_01175</name>
</gene>
<feature type="transmembrane region" description="Helical" evidence="1">
    <location>
        <begin position="139"/>
        <end position="160"/>
    </location>
</feature>